<accession>A0A9P3LL42</accession>
<keyword evidence="2" id="KW-1185">Reference proteome</keyword>
<organism evidence="1 2">
    <name type="scientific">Phanerochaete sordida</name>
    <dbReference type="NCBI Taxonomy" id="48140"/>
    <lineage>
        <taxon>Eukaryota</taxon>
        <taxon>Fungi</taxon>
        <taxon>Dikarya</taxon>
        <taxon>Basidiomycota</taxon>
        <taxon>Agaricomycotina</taxon>
        <taxon>Agaricomycetes</taxon>
        <taxon>Polyporales</taxon>
        <taxon>Phanerochaetaceae</taxon>
        <taxon>Phanerochaete</taxon>
    </lineage>
</organism>
<dbReference type="AlphaFoldDB" id="A0A9P3LL42"/>
<name>A0A9P3LL42_9APHY</name>
<sequence>MGHFTNSAVPLYTISLYSLHGGRSVIVRFRNAFFLARIRVEERCAARVANTLRLHIFVGTAEKSNATLAPSMLAPGDEYKGACARGRPKRR</sequence>
<reference evidence="1 2" key="1">
    <citation type="submission" date="2021-08" db="EMBL/GenBank/DDBJ databases">
        <title>Draft Genome Sequence of Phanerochaete sordida strain YK-624.</title>
        <authorList>
            <person name="Mori T."/>
            <person name="Dohra H."/>
            <person name="Suzuki T."/>
            <person name="Kawagishi H."/>
            <person name="Hirai H."/>
        </authorList>
    </citation>
    <scope>NUCLEOTIDE SEQUENCE [LARGE SCALE GENOMIC DNA]</scope>
    <source>
        <strain evidence="1 2">YK-624</strain>
    </source>
</reference>
<evidence type="ECO:0000313" key="1">
    <source>
        <dbReference type="EMBL" id="GJE99298.1"/>
    </source>
</evidence>
<evidence type="ECO:0000313" key="2">
    <source>
        <dbReference type="Proteomes" id="UP000703269"/>
    </source>
</evidence>
<proteinExistence type="predicted"/>
<gene>
    <name evidence="1" type="ORF">PsYK624_155510</name>
</gene>
<protein>
    <submittedName>
        <fullName evidence="1">Uncharacterized protein</fullName>
    </submittedName>
</protein>
<dbReference type="EMBL" id="BPQB01000105">
    <property type="protein sequence ID" value="GJE99298.1"/>
    <property type="molecule type" value="Genomic_DNA"/>
</dbReference>
<dbReference type="Proteomes" id="UP000703269">
    <property type="component" value="Unassembled WGS sequence"/>
</dbReference>
<comment type="caution">
    <text evidence="1">The sequence shown here is derived from an EMBL/GenBank/DDBJ whole genome shotgun (WGS) entry which is preliminary data.</text>
</comment>